<dbReference type="GO" id="GO:0030509">
    <property type="term" value="P:BMP signaling pathway"/>
    <property type="evidence" value="ECO:0007669"/>
    <property type="project" value="TreeGrafter"/>
</dbReference>
<dbReference type="GO" id="GO:0060395">
    <property type="term" value="P:SMAD protein signal transduction"/>
    <property type="evidence" value="ECO:0007669"/>
    <property type="project" value="TreeGrafter"/>
</dbReference>
<dbReference type="InterPro" id="IPR036578">
    <property type="entry name" value="SMAD_MH1_sf"/>
</dbReference>
<evidence type="ECO:0000256" key="6">
    <source>
        <dbReference type="ARBA" id="ARBA00023163"/>
    </source>
</evidence>
<dbReference type="SUPFAM" id="SSF56366">
    <property type="entry name" value="SMAD MH1 domain"/>
    <property type="match status" value="1"/>
</dbReference>
<comment type="similarity">
    <text evidence="2">Belongs to the dwarfin/SMAD family.</text>
</comment>
<dbReference type="GO" id="GO:0030154">
    <property type="term" value="P:cell differentiation"/>
    <property type="evidence" value="ECO:0007669"/>
    <property type="project" value="TreeGrafter"/>
</dbReference>
<keyword evidence="12" id="KW-1185">Reference proteome</keyword>
<comment type="caution">
    <text evidence="11">The sequence shown here is derived from an EMBL/GenBank/DDBJ whole genome shotgun (WGS) entry which is preliminary data.</text>
</comment>
<evidence type="ECO:0000256" key="7">
    <source>
        <dbReference type="ARBA" id="ARBA00023242"/>
    </source>
</evidence>
<evidence type="ECO:0000256" key="8">
    <source>
        <dbReference type="SAM" id="MobiDB-lite"/>
    </source>
</evidence>
<dbReference type="GO" id="GO:0000978">
    <property type="term" value="F:RNA polymerase II cis-regulatory region sequence-specific DNA binding"/>
    <property type="evidence" value="ECO:0007669"/>
    <property type="project" value="TreeGrafter"/>
</dbReference>
<dbReference type="Gene3D" id="3.90.520.10">
    <property type="entry name" value="SMAD MH1 domain"/>
    <property type="match status" value="1"/>
</dbReference>
<dbReference type="SUPFAM" id="SSF49879">
    <property type="entry name" value="SMAD/FHA domain"/>
    <property type="match status" value="1"/>
</dbReference>
<dbReference type="InterPro" id="IPR001132">
    <property type="entry name" value="SMAD_dom_Dwarfin-type"/>
</dbReference>
<dbReference type="GO" id="GO:0051239">
    <property type="term" value="P:regulation of multicellular organismal process"/>
    <property type="evidence" value="ECO:0007669"/>
    <property type="project" value="UniProtKB-ARBA"/>
</dbReference>
<keyword evidence="4" id="KW-0862">Zinc</keyword>
<dbReference type="PROSITE" id="PS51075">
    <property type="entry name" value="MH1"/>
    <property type="match status" value="1"/>
</dbReference>
<dbReference type="Pfam" id="PF03166">
    <property type="entry name" value="MH2"/>
    <property type="match status" value="1"/>
</dbReference>
<evidence type="ECO:0000256" key="3">
    <source>
        <dbReference type="ARBA" id="ARBA00022723"/>
    </source>
</evidence>
<keyword evidence="5" id="KW-0805">Transcription regulation</keyword>
<dbReference type="InterPro" id="IPR008984">
    <property type="entry name" value="SMAD_FHA_dom_sf"/>
</dbReference>
<evidence type="ECO:0000256" key="2">
    <source>
        <dbReference type="ARBA" id="ARBA00005545"/>
    </source>
</evidence>
<evidence type="ECO:0000256" key="4">
    <source>
        <dbReference type="ARBA" id="ARBA00022833"/>
    </source>
</evidence>
<organism evidence="11 12">
    <name type="scientific">Steinernema hermaphroditum</name>
    <dbReference type="NCBI Taxonomy" id="289476"/>
    <lineage>
        <taxon>Eukaryota</taxon>
        <taxon>Metazoa</taxon>
        <taxon>Ecdysozoa</taxon>
        <taxon>Nematoda</taxon>
        <taxon>Chromadorea</taxon>
        <taxon>Rhabditida</taxon>
        <taxon>Tylenchina</taxon>
        <taxon>Panagrolaimomorpha</taxon>
        <taxon>Strongyloidoidea</taxon>
        <taxon>Steinernematidae</taxon>
        <taxon>Steinernema</taxon>
    </lineage>
</organism>
<dbReference type="InterPro" id="IPR017855">
    <property type="entry name" value="SMAD-like_dom_sf"/>
</dbReference>
<accession>A0AA39IM47</accession>
<dbReference type="InterPro" id="IPR013790">
    <property type="entry name" value="Dwarfin"/>
</dbReference>
<evidence type="ECO:0000313" key="12">
    <source>
        <dbReference type="Proteomes" id="UP001175271"/>
    </source>
</evidence>
<dbReference type="GO" id="GO:0009791">
    <property type="term" value="P:post-embryonic development"/>
    <property type="evidence" value="ECO:0007669"/>
    <property type="project" value="UniProtKB-ARBA"/>
</dbReference>
<proteinExistence type="inferred from homology"/>
<dbReference type="InterPro" id="IPR013019">
    <property type="entry name" value="MAD_homology_MH1"/>
</dbReference>
<dbReference type="Gene3D" id="2.60.200.10">
    <property type="match status" value="1"/>
</dbReference>
<dbReference type="CDD" id="cd10492">
    <property type="entry name" value="MH1_SMAD_4"/>
    <property type="match status" value="1"/>
</dbReference>
<keyword evidence="6" id="KW-0804">Transcription</keyword>
<dbReference type="GO" id="GO:0000981">
    <property type="term" value="F:DNA-binding transcription factor activity, RNA polymerase II-specific"/>
    <property type="evidence" value="ECO:0007669"/>
    <property type="project" value="TreeGrafter"/>
</dbReference>
<dbReference type="Proteomes" id="UP001175271">
    <property type="component" value="Unassembled WGS sequence"/>
</dbReference>
<feature type="domain" description="MH1" evidence="9">
    <location>
        <begin position="75"/>
        <end position="204"/>
    </location>
</feature>
<reference evidence="11" key="1">
    <citation type="submission" date="2023-06" db="EMBL/GenBank/DDBJ databases">
        <title>Genomic analysis of the entomopathogenic nematode Steinernema hermaphroditum.</title>
        <authorList>
            <person name="Schwarz E.M."/>
            <person name="Heppert J.K."/>
            <person name="Baniya A."/>
            <person name="Schwartz H.T."/>
            <person name="Tan C.-H."/>
            <person name="Antoshechkin I."/>
            <person name="Sternberg P.W."/>
            <person name="Goodrich-Blair H."/>
            <person name="Dillman A.R."/>
        </authorList>
    </citation>
    <scope>NUCLEOTIDE SEQUENCE</scope>
    <source>
        <strain evidence="11">PS9179</strain>
        <tissue evidence="11">Whole animal</tissue>
    </source>
</reference>
<dbReference type="GO" id="GO:0046872">
    <property type="term" value="F:metal ion binding"/>
    <property type="evidence" value="ECO:0007669"/>
    <property type="project" value="UniProtKB-KW"/>
</dbReference>
<evidence type="ECO:0000313" key="11">
    <source>
        <dbReference type="EMBL" id="KAK0426180.1"/>
    </source>
</evidence>
<comment type="subcellular location">
    <subcellularLocation>
        <location evidence="1">Nucleus</location>
    </subcellularLocation>
</comment>
<dbReference type="AlphaFoldDB" id="A0AA39IM47"/>
<name>A0AA39IM47_9BILA</name>
<dbReference type="GO" id="GO:0071144">
    <property type="term" value="C:heteromeric SMAD protein complex"/>
    <property type="evidence" value="ECO:0007669"/>
    <property type="project" value="TreeGrafter"/>
</dbReference>
<dbReference type="Pfam" id="PF03165">
    <property type="entry name" value="MH1"/>
    <property type="match status" value="1"/>
</dbReference>
<dbReference type="PROSITE" id="PS51076">
    <property type="entry name" value="MH2"/>
    <property type="match status" value="1"/>
</dbReference>
<evidence type="ECO:0000259" key="9">
    <source>
        <dbReference type="PROSITE" id="PS51075"/>
    </source>
</evidence>
<feature type="region of interest" description="Disordered" evidence="8">
    <location>
        <begin position="28"/>
        <end position="50"/>
    </location>
</feature>
<dbReference type="PANTHER" id="PTHR13703">
    <property type="entry name" value="SMAD"/>
    <property type="match status" value="1"/>
</dbReference>
<feature type="domain" description="MH2" evidence="10">
    <location>
        <begin position="342"/>
        <end position="592"/>
    </location>
</feature>
<keyword evidence="3" id="KW-0479">Metal-binding</keyword>
<dbReference type="InterPro" id="IPR003619">
    <property type="entry name" value="MAD_homology1_Dwarfin-type"/>
</dbReference>
<protein>
    <recommendedName>
        <fullName evidence="13">Mothers against decapentaplegic homolog</fullName>
    </recommendedName>
</protein>
<feature type="compositionally biased region" description="Low complexity" evidence="8">
    <location>
        <begin position="505"/>
        <end position="521"/>
    </location>
</feature>
<dbReference type="EMBL" id="JAUCMV010000001">
    <property type="protein sequence ID" value="KAK0426180.1"/>
    <property type="molecule type" value="Genomic_DNA"/>
</dbReference>
<sequence>MILGTPPRSGRPATSQAASLRACRGVAPMDFDGRTGDSPPGDANGQRHRSGSCTALTLKQLSLNVNPNYPPNGGEPCGTLVAFLKHFHVGGDEEFTIKALESLIKKLKDKRNELDILLRVVAKRGDCPEAAECVTIPRTLDGRLQVAGRKGFPHVVYAKIWRWPDLHKNELKNVPHCTSAFDMKTESVCINPYHYERIESPPGGLGFDLPSAVGPAVVLQQQFDVPLPSSSGLEAADLEAMLRSDTQLGPAANPFAQLSLDTLRTLAFQTNLGSLNLNSAATLLSNPLFAQTFFSPTPQTPLLPLAAETLQGVVPLQSPLLEEAVSLEDGHETDSELGSQVWCRVQYHERDTSVGEAFDGLCRKLLLRTSPGDHSTFDISKIPNEERTEEASKARSYLDGADIVVKRRDDGKNMTISVRSSIANLPIYVRSCHLHRQVQREASEHGYHSIFPDSEIQVYDTSEVLSGLSACFLDEDEEKRAATPRENGHMPKPTEGEDSEEASESRPPSTSSTHSLLSNESVRSASSQPARKKPKTEDSRHRIDYEVLKELTRFQLALPQSGQSPKRIEDFECWFEFRLCSVERCIDRYLQN</sequence>
<feature type="region of interest" description="Disordered" evidence="8">
    <location>
        <begin position="480"/>
        <end position="542"/>
    </location>
</feature>
<dbReference type="GO" id="GO:0050793">
    <property type="term" value="P:regulation of developmental process"/>
    <property type="evidence" value="ECO:0007669"/>
    <property type="project" value="UniProtKB-ARBA"/>
</dbReference>
<evidence type="ECO:0008006" key="13">
    <source>
        <dbReference type="Google" id="ProtNLM"/>
    </source>
</evidence>
<feature type="compositionally biased region" description="Basic and acidic residues" evidence="8">
    <location>
        <begin position="480"/>
        <end position="495"/>
    </location>
</feature>
<evidence type="ECO:0000256" key="5">
    <source>
        <dbReference type="ARBA" id="ARBA00023015"/>
    </source>
</evidence>
<dbReference type="SMART" id="SM00523">
    <property type="entry name" value="DWA"/>
    <property type="match status" value="1"/>
</dbReference>
<dbReference type="GO" id="GO:0070411">
    <property type="term" value="F:I-SMAD binding"/>
    <property type="evidence" value="ECO:0007669"/>
    <property type="project" value="TreeGrafter"/>
</dbReference>
<keyword evidence="7" id="KW-0539">Nucleus</keyword>
<dbReference type="PANTHER" id="PTHR13703:SF45">
    <property type="entry name" value="MOTHERS AGAINST DECAPENTAPLEGIC HOMOLOG"/>
    <property type="match status" value="1"/>
</dbReference>
<evidence type="ECO:0000256" key="1">
    <source>
        <dbReference type="ARBA" id="ARBA00004123"/>
    </source>
</evidence>
<evidence type="ECO:0000259" key="10">
    <source>
        <dbReference type="PROSITE" id="PS51076"/>
    </source>
</evidence>
<dbReference type="GO" id="GO:0009653">
    <property type="term" value="P:anatomical structure morphogenesis"/>
    <property type="evidence" value="ECO:0007669"/>
    <property type="project" value="TreeGrafter"/>
</dbReference>
<gene>
    <name evidence="11" type="ORF">QR680_009574</name>
</gene>